<dbReference type="RefSeq" id="WP_170170614.1">
    <property type="nucleotide sequence ID" value="NZ_CAURAN010000076.1"/>
</dbReference>
<gene>
    <name evidence="1" type="ORF">HKX06_03345</name>
</gene>
<protein>
    <submittedName>
        <fullName evidence="1">Uncharacterized protein</fullName>
    </submittedName>
</protein>
<dbReference type="Proteomes" id="UP000550136">
    <property type="component" value="Unassembled WGS sequence"/>
</dbReference>
<evidence type="ECO:0000313" key="2">
    <source>
        <dbReference type="Proteomes" id="UP000550136"/>
    </source>
</evidence>
<name>A0A7Y2PAL2_SPHPI</name>
<proteinExistence type="predicted"/>
<dbReference type="EMBL" id="JABEOU010000012">
    <property type="protein sequence ID" value="NNG56424.1"/>
    <property type="molecule type" value="Genomic_DNA"/>
</dbReference>
<evidence type="ECO:0000313" key="1">
    <source>
        <dbReference type="EMBL" id="NNG56424.1"/>
    </source>
</evidence>
<dbReference type="AlphaFoldDB" id="A0A7Y2PAL2"/>
<organism evidence="1 2">
    <name type="scientific">Sphingomonas paucimobilis</name>
    <name type="common">Pseudomonas paucimobilis</name>
    <dbReference type="NCBI Taxonomy" id="13689"/>
    <lineage>
        <taxon>Bacteria</taxon>
        <taxon>Pseudomonadati</taxon>
        <taxon>Pseudomonadota</taxon>
        <taxon>Alphaproteobacteria</taxon>
        <taxon>Sphingomonadales</taxon>
        <taxon>Sphingomonadaceae</taxon>
        <taxon>Sphingomonas</taxon>
    </lineage>
</organism>
<sequence length="69" mass="7115">MTLNAEEQPLKVDVLNGEVVMTGPRVAIALRPGAATETARRLVAAADLATQQAGTVPIPHPDRGAASND</sequence>
<accession>A0A7Y2PAL2</accession>
<comment type="caution">
    <text evidence="1">The sequence shown here is derived from an EMBL/GenBank/DDBJ whole genome shotgun (WGS) entry which is preliminary data.</text>
</comment>
<reference evidence="1 2" key="1">
    <citation type="submission" date="2020-05" db="EMBL/GenBank/DDBJ databases">
        <title>Draft Genome Sequences of Sphingomonas sp. Isolated from the International Space Station.</title>
        <authorList>
            <person name="Bijlani S."/>
            <person name="Singh N.K."/>
            <person name="Mason C.E."/>
            <person name="Wang C.C."/>
            <person name="Venkateswaran K."/>
        </authorList>
    </citation>
    <scope>NUCLEOTIDE SEQUENCE [LARGE SCALE GENOMIC DNA]</scope>
    <source>
        <strain evidence="1 2">FKI-L5-BR-P1</strain>
    </source>
</reference>